<feature type="transmembrane region" description="Helical" evidence="1">
    <location>
        <begin position="58"/>
        <end position="78"/>
    </location>
</feature>
<name>A0ABX2ZZZ0_9GAMM</name>
<dbReference type="EMBL" id="MDTU01000001">
    <property type="protein sequence ID" value="ODN42176.1"/>
    <property type="molecule type" value="Genomic_DNA"/>
</dbReference>
<dbReference type="PRINTS" id="PR00702">
    <property type="entry name" value="ACRIFLAVINRP"/>
</dbReference>
<proteinExistence type="predicted"/>
<feature type="transmembrane region" description="Helical" evidence="1">
    <location>
        <begin position="577"/>
        <end position="598"/>
    </location>
</feature>
<dbReference type="Gene3D" id="3.30.70.1440">
    <property type="entry name" value="Multidrug efflux transporter AcrB pore domain"/>
    <property type="match status" value="1"/>
</dbReference>
<gene>
    <name evidence="2" type="ORF">BGC07_03480</name>
</gene>
<dbReference type="Gene3D" id="1.20.1640.10">
    <property type="entry name" value="Multidrug efflux transporter AcrB transmembrane domain"/>
    <property type="match status" value="2"/>
</dbReference>
<evidence type="ECO:0000313" key="2">
    <source>
        <dbReference type="EMBL" id="ODN42176.1"/>
    </source>
</evidence>
<dbReference type="PANTHER" id="PTHR32063">
    <property type="match status" value="1"/>
</dbReference>
<accession>A0ABX2ZZZ0</accession>
<feature type="transmembrane region" description="Helical" evidence="1">
    <location>
        <begin position="90"/>
        <end position="118"/>
    </location>
</feature>
<feature type="transmembrane region" description="Helical" evidence="1">
    <location>
        <begin position="528"/>
        <end position="556"/>
    </location>
</feature>
<sequence>MVFVSALGVSINLITLLAMVIAVGLVVDDAIVVIENITRYIEQGYTKHQAILSGTQDISITVIGITLTLLAVYVPIVFSAGDFSALLKPFALTLAAAVFISGIVALTLTPTMAALFVSSKDQNSYQVWFNKVLHKIISFYQNILGVVLYYYKVALFIVVVMIALGVFYTLKLPRTVFPADPNGAVEIVMTGNSKDGIESLKHKVLVFKKFYKNKTTDYYMINIAKDEDSGILTAKVNIHYKDKYLKENYKFSNQINQFIKAQNIDSAFATMKKFSNWGGGYGISFYLYGGGSNVTQVNQAAKKITALMDASPIFSITNNTINKPQKQLAFQLNTVKAISLGILRQDIIQMLSSYYGGGTLDNYFSIAGLSVPIIVQVSDSSLKDPKSIESLQIQSPLTHKYYPLTEFVSVKLVAKPLMVSTFNNQPSVKINANISKGYTLKQAIEFVNQVTSKNTPDIQLQYVDKADQYLRGSNETIWIALLGILSVYLLLTVLFRNLIDPFIIMLTVPFTVIGGALSLYLIGGTLNIYSVLGLITLVGLITKHGVLIVQFANVELARGKHVREAILLATHHRFRPIIMTTLAMVFGALPLLVSDGMMYVSRRKPGDYNYRWFGCGDFVFIIYCATGLYAC</sequence>
<evidence type="ECO:0000313" key="3">
    <source>
        <dbReference type="Proteomes" id="UP000094329"/>
    </source>
</evidence>
<evidence type="ECO:0008006" key="4">
    <source>
        <dbReference type="Google" id="ProtNLM"/>
    </source>
</evidence>
<feature type="transmembrane region" description="Helical" evidence="1">
    <location>
        <begin position="477"/>
        <end position="495"/>
    </location>
</feature>
<dbReference type="InterPro" id="IPR001036">
    <property type="entry name" value="Acrflvin-R"/>
</dbReference>
<feature type="transmembrane region" description="Helical" evidence="1">
    <location>
        <begin position="12"/>
        <end position="37"/>
    </location>
</feature>
<reference evidence="2 3" key="1">
    <citation type="submission" date="2016-08" db="EMBL/GenBank/DDBJ databases">
        <title>Draft genome sequence of Candidatus Piscirickettsia litoralis, from seawater.</title>
        <authorList>
            <person name="Wan X."/>
            <person name="Lee A.J."/>
            <person name="Hou S."/>
            <person name="Donachie S.P."/>
        </authorList>
    </citation>
    <scope>NUCLEOTIDE SEQUENCE [LARGE SCALE GENOMIC DNA]</scope>
    <source>
        <strain evidence="2 3">Y2</strain>
    </source>
</reference>
<keyword evidence="1" id="KW-0812">Transmembrane</keyword>
<dbReference type="Gene3D" id="3.30.2090.10">
    <property type="entry name" value="Multidrug efflux transporter AcrB TolC docking domain, DN and DC subdomains"/>
    <property type="match status" value="1"/>
</dbReference>
<organism evidence="2 3">
    <name type="scientific">Piscirickettsia litoralis</name>
    <dbReference type="NCBI Taxonomy" id="1891921"/>
    <lineage>
        <taxon>Bacteria</taxon>
        <taxon>Pseudomonadati</taxon>
        <taxon>Pseudomonadota</taxon>
        <taxon>Gammaproteobacteria</taxon>
        <taxon>Thiotrichales</taxon>
        <taxon>Piscirickettsiaceae</taxon>
        <taxon>Piscirickettsia</taxon>
    </lineage>
</organism>
<protein>
    <recommendedName>
        <fullName evidence="4">SSD domain-containing protein</fullName>
    </recommendedName>
</protein>
<dbReference type="PANTHER" id="PTHR32063:SF23">
    <property type="entry name" value="HAE1 FAMILY EFFLLUX PUMP PERMEASE COMPONENT"/>
    <property type="match status" value="1"/>
</dbReference>
<dbReference type="SUPFAM" id="SSF82866">
    <property type="entry name" value="Multidrug efflux transporter AcrB transmembrane domain"/>
    <property type="match status" value="2"/>
</dbReference>
<keyword evidence="1" id="KW-0472">Membrane</keyword>
<feature type="transmembrane region" description="Helical" evidence="1">
    <location>
        <begin position="139"/>
        <end position="168"/>
    </location>
</feature>
<dbReference type="InterPro" id="IPR027463">
    <property type="entry name" value="AcrB_DN_DC_subdom"/>
</dbReference>
<keyword evidence="3" id="KW-1185">Reference proteome</keyword>
<dbReference type="SUPFAM" id="SSF82714">
    <property type="entry name" value="Multidrug efflux transporter AcrB TolC docking domain, DN and DC subdomains"/>
    <property type="match status" value="1"/>
</dbReference>
<dbReference type="Proteomes" id="UP000094329">
    <property type="component" value="Unassembled WGS sequence"/>
</dbReference>
<evidence type="ECO:0000256" key="1">
    <source>
        <dbReference type="SAM" id="Phobius"/>
    </source>
</evidence>
<comment type="caution">
    <text evidence="2">The sequence shown here is derived from an EMBL/GenBank/DDBJ whole genome shotgun (WGS) entry which is preliminary data.</text>
</comment>
<feature type="transmembrane region" description="Helical" evidence="1">
    <location>
        <begin position="502"/>
        <end position="522"/>
    </location>
</feature>
<keyword evidence="1" id="KW-1133">Transmembrane helix</keyword>
<dbReference type="Pfam" id="PF00873">
    <property type="entry name" value="ACR_tran"/>
    <property type="match status" value="1"/>
</dbReference>
<feature type="transmembrane region" description="Helical" evidence="1">
    <location>
        <begin position="610"/>
        <end position="630"/>
    </location>
</feature>
<dbReference type="Gene3D" id="3.30.70.1430">
    <property type="entry name" value="Multidrug efflux transporter AcrB pore domain"/>
    <property type="match status" value="1"/>
</dbReference>